<dbReference type="SUPFAM" id="SSF54523">
    <property type="entry name" value="Pili subunits"/>
    <property type="match status" value="1"/>
</dbReference>
<protein>
    <submittedName>
        <fullName evidence="2">Prepilin-type N-terminal cleavage/methylation domain-containing protein</fullName>
    </submittedName>
</protein>
<keyword evidence="3" id="KW-1185">Reference proteome</keyword>
<reference evidence="2 3" key="1">
    <citation type="submission" date="2022-09" db="EMBL/GenBank/DDBJ databases">
        <title>Genome sequencing of four strains from tibetan pig.</title>
        <authorList>
            <person name="Feng J."/>
        </authorList>
    </citation>
    <scope>NUCLEOTIDE SEQUENCE [LARGE SCALE GENOMIC DNA]</scope>
    <source>
        <strain evidence="2 3">11-1-1</strain>
    </source>
</reference>
<dbReference type="InterPro" id="IPR012902">
    <property type="entry name" value="N_methyl_site"/>
</dbReference>
<evidence type="ECO:0000256" key="1">
    <source>
        <dbReference type="SAM" id="Phobius"/>
    </source>
</evidence>
<dbReference type="Gene3D" id="3.30.700.10">
    <property type="entry name" value="Glycoprotein, Type 4 Pilin"/>
    <property type="match status" value="1"/>
</dbReference>
<proteinExistence type="predicted"/>
<dbReference type="Proteomes" id="UP001620273">
    <property type="component" value="Unassembled WGS sequence"/>
</dbReference>
<dbReference type="InterPro" id="IPR045584">
    <property type="entry name" value="Pilin-like"/>
</dbReference>
<feature type="transmembrane region" description="Helical" evidence="1">
    <location>
        <begin position="38"/>
        <end position="63"/>
    </location>
</feature>
<accession>A0ABW8KRF1</accession>
<dbReference type="NCBIfam" id="TIGR02532">
    <property type="entry name" value="IV_pilin_GFxxxE"/>
    <property type="match status" value="1"/>
</dbReference>
<comment type="caution">
    <text evidence="2">The sequence shown here is derived from an EMBL/GenBank/DDBJ whole genome shotgun (WGS) entry which is preliminary data.</text>
</comment>
<evidence type="ECO:0000313" key="3">
    <source>
        <dbReference type="Proteomes" id="UP001620273"/>
    </source>
</evidence>
<dbReference type="RefSeq" id="WP_404440230.1">
    <property type="nucleotide sequence ID" value="NZ_JAOQBW010000002.1"/>
</dbReference>
<evidence type="ECO:0000313" key="2">
    <source>
        <dbReference type="EMBL" id="MFK3575876.1"/>
    </source>
</evidence>
<dbReference type="Pfam" id="PF07963">
    <property type="entry name" value="N_methyl"/>
    <property type="match status" value="1"/>
</dbReference>
<keyword evidence="1" id="KW-1133">Transmembrane helix</keyword>
<gene>
    <name evidence="2" type="ORF">OCH74_03190</name>
</gene>
<dbReference type="EMBL" id="JAOQBW010000002">
    <property type="protein sequence ID" value="MFK3575876.1"/>
    <property type="molecule type" value="Genomic_DNA"/>
</dbReference>
<name>A0ABW8KRF1_9BIFI</name>
<keyword evidence="1" id="KW-0812">Transmembrane</keyword>
<organism evidence="2 3">
    <name type="scientific">Bifidobacterium thermacidophilum</name>
    <dbReference type="NCBI Taxonomy" id="246618"/>
    <lineage>
        <taxon>Bacteria</taxon>
        <taxon>Bacillati</taxon>
        <taxon>Actinomycetota</taxon>
        <taxon>Actinomycetes</taxon>
        <taxon>Bifidobacteriales</taxon>
        <taxon>Bifidobacteriaceae</taxon>
        <taxon>Bifidobacterium</taxon>
    </lineage>
</organism>
<keyword evidence="1" id="KW-0472">Membrane</keyword>
<sequence>MQWAGCLLWDEIGVGRCRSDARRMQACRRFDKRMSQGGLTLVELVVVVIIIGILACVSIPLYYHQVGVARLAANQSNAHTAVVHVETLYDKPSQADIEETIRDRNKHMYFRYDTQTGEATYLGVDTRSPGQGVTYQHFANVGYKAAGGQGTTVIGEWNSRTPSKLDNGQMSTTVLTDRVYRYWDIAVQGDWDYIAIVCLW</sequence>